<dbReference type="PANTHER" id="PTHR33420:SF14">
    <property type="entry name" value="TYPE 1 FIMBRIN D-MANNOSE SPECIFIC ADHESIN"/>
    <property type="match status" value="1"/>
</dbReference>
<evidence type="ECO:0000256" key="2">
    <source>
        <dbReference type="ARBA" id="ARBA00006671"/>
    </source>
</evidence>
<comment type="similarity">
    <text evidence="2">Belongs to the fimbrial protein family.</text>
</comment>
<evidence type="ECO:0000256" key="4">
    <source>
        <dbReference type="SAM" id="SignalP"/>
    </source>
</evidence>
<comment type="caution">
    <text evidence="7">The sequence shown here is derived from an EMBL/GenBank/DDBJ whole genome shotgun (WGS) entry which is preliminary data.</text>
</comment>
<feature type="domain" description="FimH mannose-binding" evidence="6">
    <location>
        <begin position="26"/>
        <end position="176"/>
    </location>
</feature>
<protein>
    <submittedName>
        <fullName evidence="7">Fimbrial protein</fullName>
    </submittedName>
</protein>
<keyword evidence="4" id="KW-0732">Signal</keyword>
<feature type="signal peptide" evidence="4">
    <location>
        <begin position="1"/>
        <end position="22"/>
    </location>
</feature>
<dbReference type="Pfam" id="PF09160">
    <property type="entry name" value="FimH_man-bind"/>
    <property type="match status" value="1"/>
</dbReference>
<evidence type="ECO:0000313" key="7">
    <source>
        <dbReference type="EMBL" id="MFC6376542.1"/>
    </source>
</evidence>
<evidence type="ECO:0000313" key="8">
    <source>
        <dbReference type="Proteomes" id="UP001596230"/>
    </source>
</evidence>
<dbReference type="Proteomes" id="UP001596230">
    <property type="component" value="Unassembled WGS sequence"/>
</dbReference>
<evidence type="ECO:0000259" key="6">
    <source>
        <dbReference type="Pfam" id="PF09160"/>
    </source>
</evidence>
<keyword evidence="3" id="KW-0281">Fimbrium</keyword>
<evidence type="ECO:0000256" key="3">
    <source>
        <dbReference type="ARBA" id="ARBA00023263"/>
    </source>
</evidence>
<accession>A0ABW1VVA3</accession>
<dbReference type="InterPro" id="IPR015243">
    <property type="entry name" value="FimH_man-bd"/>
</dbReference>
<organism evidence="7 8">
    <name type="scientific">Tatumella terrea</name>
    <dbReference type="NCBI Taxonomy" id="419007"/>
    <lineage>
        <taxon>Bacteria</taxon>
        <taxon>Pseudomonadati</taxon>
        <taxon>Pseudomonadota</taxon>
        <taxon>Gammaproteobacteria</taxon>
        <taxon>Enterobacterales</taxon>
        <taxon>Erwiniaceae</taxon>
        <taxon>Tatumella</taxon>
    </lineage>
</organism>
<reference evidence="8" key="1">
    <citation type="journal article" date="2019" name="Int. J. Syst. Evol. Microbiol.">
        <title>The Global Catalogue of Microorganisms (GCM) 10K type strain sequencing project: providing services to taxonomists for standard genome sequencing and annotation.</title>
        <authorList>
            <consortium name="The Broad Institute Genomics Platform"/>
            <consortium name="The Broad Institute Genome Sequencing Center for Infectious Disease"/>
            <person name="Wu L."/>
            <person name="Ma J."/>
        </authorList>
    </citation>
    <scope>NUCLEOTIDE SEQUENCE [LARGE SCALE GENOMIC DNA]</scope>
    <source>
        <strain evidence="8">CGMCC 1.18518</strain>
    </source>
</reference>
<dbReference type="InterPro" id="IPR000259">
    <property type="entry name" value="Adhesion_dom_fimbrial"/>
</dbReference>
<dbReference type="RefSeq" id="WP_385944163.1">
    <property type="nucleotide sequence ID" value="NZ_JBHSUB010000001.1"/>
</dbReference>
<evidence type="ECO:0000256" key="1">
    <source>
        <dbReference type="ARBA" id="ARBA00004561"/>
    </source>
</evidence>
<name>A0ABW1VVA3_9GAMM</name>
<dbReference type="InterPro" id="IPR008966">
    <property type="entry name" value="Adhesion_dom_sf"/>
</dbReference>
<dbReference type="EMBL" id="JBHSUB010000001">
    <property type="protein sequence ID" value="MFC6376542.1"/>
    <property type="molecule type" value="Genomic_DNA"/>
</dbReference>
<dbReference type="PANTHER" id="PTHR33420">
    <property type="entry name" value="FIMBRIAL SUBUNIT ELFA-RELATED"/>
    <property type="match status" value="1"/>
</dbReference>
<comment type="subcellular location">
    <subcellularLocation>
        <location evidence="1">Fimbrium</location>
    </subcellularLocation>
</comment>
<dbReference type="CDD" id="cd10466">
    <property type="entry name" value="FimH_man-bind"/>
    <property type="match status" value="1"/>
</dbReference>
<proteinExistence type="inferred from homology"/>
<feature type="domain" description="Fimbrial-type adhesion" evidence="5">
    <location>
        <begin position="190"/>
        <end position="307"/>
    </location>
</feature>
<dbReference type="Pfam" id="PF00419">
    <property type="entry name" value="Fimbrial"/>
    <property type="match status" value="1"/>
</dbReference>
<gene>
    <name evidence="7" type="ORF">ACFP9W_00185</name>
</gene>
<dbReference type="Gene3D" id="2.60.40.1090">
    <property type="entry name" value="Fimbrial-type adhesion domain"/>
    <property type="match status" value="2"/>
</dbReference>
<dbReference type="SUPFAM" id="SSF49401">
    <property type="entry name" value="Bacterial adhesins"/>
    <property type="match status" value="2"/>
</dbReference>
<evidence type="ECO:0000259" key="5">
    <source>
        <dbReference type="Pfam" id="PF00419"/>
    </source>
</evidence>
<keyword evidence="8" id="KW-1185">Reference proteome</keyword>
<dbReference type="InterPro" id="IPR050263">
    <property type="entry name" value="Bact_Fimbrial_Adh_Pro"/>
</dbReference>
<dbReference type="InterPro" id="IPR036937">
    <property type="entry name" value="Adhesion_dom_fimbrial_sf"/>
</dbReference>
<feature type="chain" id="PRO_5045338887" evidence="4">
    <location>
        <begin position="23"/>
        <end position="307"/>
    </location>
</feature>
<sequence>MLKYSRHLFGVFLCLFSVSALAFTCKDSRGNTINSGGGNKSLSVYANLTPTLQAGQVMVVDLSQSISCKNDSPNSRNDNVSLLSGTAFNGALENFDGTLTYYDTNYPMPTTTETKQVNNTSGSYTPWDVDLALTPVSAASGVVINQGTLIASLLMRQVGSNKSNGGDIRTATFTWNIYANNTVFIPTGGCDVSARNVTVNLPDYPGTADVPLTIHCAENQSLAYYISGTTENSEQNIFSNTASSNSATGLGIQLSNSSGIIAANNISLGTVGTTPVSLGLSASYARTSGQVIAGKVQSIMSLTFIYQ</sequence>